<evidence type="ECO:0000313" key="1">
    <source>
        <dbReference type="EMBL" id="SPC74133.1"/>
    </source>
</evidence>
<organism evidence="2">
    <name type="scientific">Fagus sylvatica</name>
    <name type="common">Beechnut</name>
    <dbReference type="NCBI Taxonomy" id="28930"/>
    <lineage>
        <taxon>Eukaryota</taxon>
        <taxon>Viridiplantae</taxon>
        <taxon>Streptophyta</taxon>
        <taxon>Embryophyta</taxon>
        <taxon>Tracheophyta</taxon>
        <taxon>Spermatophyta</taxon>
        <taxon>Magnoliopsida</taxon>
        <taxon>eudicotyledons</taxon>
        <taxon>Gunneridae</taxon>
        <taxon>Pentapetalae</taxon>
        <taxon>rosids</taxon>
        <taxon>fabids</taxon>
        <taxon>Fagales</taxon>
        <taxon>Fagaceae</taxon>
        <taxon>Fagus</taxon>
    </lineage>
</organism>
<sequence length="77" mass="8403">MQTKGKWAYLPISQFTHSNQLPRGEVLKYTKGSESPLGNVTGNEVEGLSAFSRMDSFKVMWVKTGGGGAIVVQLSLR</sequence>
<protein>
    <submittedName>
        <fullName evidence="2">Uncharacterized protein</fullName>
    </submittedName>
</protein>
<dbReference type="EMBL" id="OIVN01000092">
    <property type="protein sequence ID" value="SPC74133.1"/>
    <property type="molecule type" value="Genomic_DNA"/>
</dbReference>
<reference evidence="2" key="1">
    <citation type="submission" date="2018-02" db="EMBL/GenBank/DDBJ databases">
        <authorList>
            <person name="Cohen D.B."/>
            <person name="Kent A.D."/>
        </authorList>
    </citation>
    <scope>NUCLEOTIDE SEQUENCE</scope>
</reference>
<gene>
    <name evidence="1" type="ORF">FSB_LOCUS2015</name>
    <name evidence="2" type="ORF">FSB_LOCUS2860</name>
</gene>
<name>A0A2N9EJN6_FAGSY</name>
<accession>A0A2N9EJN6</accession>
<proteinExistence type="predicted"/>
<dbReference type="EMBL" id="OIVN01000137">
    <property type="protein sequence ID" value="SPC74978.1"/>
    <property type="molecule type" value="Genomic_DNA"/>
</dbReference>
<evidence type="ECO:0000313" key="2">
    <source>
        <dbReference type="EMBL" id="SPC74978.1"/>
    </source>
</evidence>
<dbReference type="AlphaFoldDB" id="A0A2N9EJN6"/>